<reference evidence="1" key="1">
    <citation type="submission" date="2023-06" db="EMBL/GenBank/DDBJ databases">
        <title>Genome-scale phylogeny and comparative genomics of the fungal order Sordariales.</title>
        <authorList>
            <consortium name="Lawrence Berkeley National Laboratory"/>
            <person name="Hensen N."/>
            <person name="Bonometti L."/>
            <person name="Westerberg I."/>
            <person name="Brannstrom I.O."/>
            <person name="Guillou S."/>
            <person name="Cros-Aarteil S."/>
            <person name="Calhoun S."/>
            <person name="Haridas S."/>
            <person name="Kuo A."/>
            <person name="Mondo S."/>
            <person name="Pangilinan J."/>
            <person name="Riley R."/>
            <person name="Labutti K."/>
            <person name="Andreopoulos B."/>
            <person name="Lipzen A."/>
            <person name="Chen C."/>
            <person name="Yanf M."/>
            <person name="Daum C."/>
            <person name="Ng V."/>
            <person name="Clum A."/>
            <person name="Steindorff A."/>
            <person name="Ohm R."/>
            <person name="Martin F."/>
            <person name="Silar P."/>
            <person name="Natvig D."/>
            <person name="Lalanne C."/>
            <person name="Gautier V."/>
            <person name="Ament-Velasquez S.L."/>
            <person name="Kruys A."/>
            <person name="Hutchinson M.I."/>
            <person name="Powell A.J."/>
            <person name="Barry K."/>
            <person name="Miller A.N."/>
            <person name="Grigoriev I.V."/>
            <person name="Debuchy R."/>
            <person name="Gladieux P."/>
            <person name="Thoren M.H."/>
            <person name="Johannesson H."/>
        </authorList>
    </citation>
    <scope>NUCLEOTIDE SEQUENCE</scope>
    <source>
        <strain evidence="1">CBS 307.81</strain>
    </source>
</reference>
<accession>A0AA39Z581</accession>
<dbReference type="Proteomes" id="UP001174997">
    <property type="component" value="Unassembled WGS sequence"/>
</dbReference>
<sequence>MLEKMSLWMNPGELALVNFSKEDTEANVMEKRLGREDRASNKSTLPTLLDGQQPHWLLCKEASSCQVTETDKEGGW</sequence>
<dbReference type="EMBL" id="JAULSY010000126">
    <property type="protein sequence ID" value="KAK0663925.1"/>
    <property type="molecule type" value="Genomic_DNA"/>
</dbReference>
<comment type="caution">
    <text evidence="1">The sequence shown here is derived from an EMBL/GenBank/DDBJ whole genome shotgun (WGS) entry which is preliminary data.</text>
</comment>
<organism evidence="1 2">
    <name type="scientific">Cercophora samala</name>
    <dbReference type="NCBI Taxonomy" id="330535"/>
    <lineage>
        <taxon>Eukaryota</taxon>
        <taxon>Fungi</taxon>
        <taxon>Dikarya</taxon>
        <taxon>Ascomycota</taxon>
        <taxon>Pezizomycotina</taxon>
        <taxon>Sordariomycetes</taxon>
        <taxon>Sordariomycetidae</taxon>
        <taxon>Sordariales</taxon>
        <taxon>Lasiosphaeriaceae</taxon>
        <taxon>Cercophora</taxon>
    </lineage>
</organism>
<name>A0AA39Z581_9PEZI</name>
<evidence type="ECO:0000313" key="1">
    <source>
        <dbReference type="EMBL" id="KAK0663925.1"/>
    </source>
</evidence>
<protein>
    <submittedName>
        <fullName evidence="1">Uncharacterized protein</fullName>
    </submittedName>
</protein>
<dbReference type="AlphaFoldDB" id="A0AA39Z581"/>
<gene>
    <name evidence="1" type="ORF">QBC41DRAFT_328998</name>
</gene>
<proteinExistence type="predicted"/>
<evidence type="ECO:0000313" key="2">
    <source>
        <dbReference type="Proteomes" id="UP001174997"/>
    </source>
</evidence>
<keyword evidence="2" id="KW-1185">Reference proteome</keyword>